<keyword evidence="2" id="KW-1133">Transmembrane helix</keyword>
<evidence type="ECO:0000256" key="1">
    <source>
        <dbReference type="RuleBase" id="RU369079"/>
    </source>
</evidence>
<organism evidence="4 5">
    <name type="scientific">Oceanimonas pelagia</name>
    <dbReference type="NCBI Taxonomy" id="3028314"/>
    <lineage>
        <taxon>Bacteria</taxon>
        <taxon>Pseudomonadati</taxon>
        <taxon>Pseudomonadota</taxon>
        <taxon>Gammaproteobacteria</taxon>
        <taxon>Aeromonadales</taxon>
        <taxon>Aeromonadaceae</taxon>
        <taxon>Oceanimonas</taxon>
    </lineage>
</organism>
<feature type="transmembrane region" description="Helical" evidence="2">
    <location>
        <begin position="565"/>
        <end position="595"/>
    </location>
</feature>
<feature type="transmembrane region" description="Helical" evidence="2">
    <location>
        <begin position="687"/>
        <end position="718"/>
    </location>
</feature>
<feature type="transmembrane region" description="Helical" evidence="2">
    <location>
        <begin position="228"/>
        <end position="246"/>
    </location>
</feature>
<evidence type="ECO:0000259" key="3">
    <source>
        <dbReference type="Pfam" id="PF06808"/>
    </source>
</evidence>
<feature type="transmembrane region" description="Helical" evidence="2">
    <location>
        <begin position="469"/>
        <end position="485"/>
    </location>
</feature>
<dbReference type="InterPro" id="IPR010656">
    <property type="entry name" value="DctM"/>
</dbReference>
<sequence>MSQQQQQSLDGLSPEEQKKLKELMEKDAKTERKLTGPWAWLVAALAAAMVALYFYGAGVAALSTQYHLGIYVLITFVLVFLLYPAGGRTAHAGLSLVSAALLALLAGCFVIYDSPTALYQQFTLFKETWEYDGLSVALEQDADRLPYVLALILPFAALMLPLDQWLSRRNGNSPTASDVVLALMVAGTVLYWISQFEALNYRAGAENEVDMLVSVVGLLLSLEICRRVLGWSITLIGVGMIAFALFGPYLPELFAHRGFRFERLATALFLTTNGVFGVMANVLATYVILFIFFGAFLQKSGAGKFFIDLPLAMAGRSTGGPAKVAVISSALFGSVSGSAIANTVSSGAFTIPMMKRAGFKPHVAGAIEPAASIGGMFLPPIMGAGGFLMAELTGTPYSTIMILSIGPAILYFLAVYCMVHFEAKKHGLVGVQGEEIPHWKTVFKSGWYYALPLVIITVLLLTGRSAGNSAFWATLSCIAVSWVNKDTRMGPKEIWEAIQVGARNTLIVGATIGVIGVIVGTISLTGMGLKFSDLIISMAGDSLFMALVLVAIASLVLGMGVPVTAAYLIVAVLAVPALGEFGVSAIAAHMIVYWLSQDSNITPPVCVAAYAGAAIAGSDPWKTGWTSFKFAKMLYVMPLLFAYVPAMLLDGTWLEIITAFVSATLGTLAFGAFAMGYLRRQTRVHEWLLLGAGTLLLYWPTFVSDIAGLALVALVWWLQREGSARSAVNHSNAH</sequence>
<feature type="transmembrane region" description="Helical" evidence="2">
    <location>
        <begin position="68"/>
        <end position="85"/>
    </location>
</feature>
<feature type="transmembrane region" description="Helical" evidence="2">
    <location>
        <begin position="654"/>
        <end position="675"/>
    </location>
</feature>
<dbReference type="Pfam" id="PF06808">
    <property type="entry name" value="DctM"/>
    <property type="match status" value="1"/>
</dbReference>
<keyword evidence="5" id="KW-1185">Reference proteome</keyword>
<feature type="transmembrane region" description="Helical" evidence="2">
    <location>
        <begin position="175"/>
        <end position="193"/>
    </location>
</feature>
<dbReference type="InterPro" id="IPR011853">
    <property type="entry name" value="TRAP_DctM-Dct_fused"/>
</dbReference>
<feature type="transmembrane region" description="Helical" evidence="2">
    <location>
        <begin position="145"/>
        <end position="163"/>
    </location>
</feature>
<feature type="transmembrane region" description="Helical" evidence="2">
    <location>
        <begin position="38"/>
        <end position="56"/>
    </location>
</feature>
<proteinExistence type="predicted"/>
<comment type="function">
    <text evidence="1">Part of the tripartite ATP-independent periplasmic (TRAP) transport system.</text>
</comment>
<comment type="subcellular location">
    <subcellularLocation>
        <location evidence="1">Cell inner membrane</location>
        <topology evidence="1">Multi-pass membrane protein</topology>
    </subcellularLocation>
</comment>
<dbReference type="EMBL" id="CP118224">
    <property type="protein sequence ID" value="WMC10879.1"/>
    <property type="molecule type" value="Genomic_DNA"/>
</dbReference>
<dbReference type="NCBIfam" id="TIGR02123">
    <property type="entry name" value="TRAP_fused"/>
    <property type="match status" value="1"/>
</dbReference>
<dbReference type="GO" id="GO:0022857">
    <property type="term" value="F:transmembrane transporter activity"/>
    <property type="evidence" value="ECO:0007669"/>
    <property type="project" value="UniProtKB-UniRule"/>
</dbReference>
<evidence type="ECO:0000256" key="2">
    <source>
        <dbReference type="SAM" id="Phobius"/>
    </source>
</evidence>
<dbReference type="RefSeq" id="WP_306762136.1">
    <property type="nucleotide sequence ID" value="NZ_CP118224.1"/>
</dbReference>
<dbReference type="PANTHER" id="PTHR43849">
    <property type="entry name" value="BLL3936 PROTEIN"/>
    <property type="match status" value="1"/>
</dbReference>
<feature type="transmembrane region" description="Helical" evidence="2">
    <location>
        <begin position="630"/>
        <end position="648"/>
    </location>
</feature>
<feature type="transmembrane region" description="Helical" evidence="2">
    <location>
        <begin position="535"/>
        <end position="558"/>
    </location>
</feature>
<feature type="transmembrane region" description="Helical" evidence="2">
    <location>
        <begin position="267"/>
        <end position="296"/>
    </location>
</feature>
<keyword evidence="2" id="KW-0472">Membrane</keyword>
<feature type="transmembrane region" description="Helical" evidence="2">
    <location>
        <begin position="446"/>
        <end position="463"/>
    </location>
</feature>
<dbReference type="AlphaFoldDB" id="A0AA50KNU6"/>
<keyword evidence="1" id="KW-1003">Cell membrane</keyword>
<feature type="transmembrane region" description="Helical" evidence="2">
    <location>
        <begin position="370"/>
        <end position="390"/>
    </location>
</feature>
<evidence type="ECO:0000313" key="5">
    <source>
        <dbReference type="Proteomes" id="UP001223802"/>
    </source>
</evidence>
<feature type="transmembrane region" description="Helical" evidence="2">
    <location>
        <begin position="506"/>
        <end position="529"/>
    </location>
</feature>
<feature type="transmembrane region" description="Helical" evidence="2">
    <location>
        <begin position="601"/>
        <end position="618"/>
    </location>
</feature>
<feature type="domain" description="TRAP C4-dicarboxylate transport system permease DctM subunit" evidence="3">
    <location>
        <begin position="217"/>
        <end position="647"/>
    </location>
</feature>
<name>A0AA50KNU6_9GAMM</name>
<dbReference type="GO" id="GO:0005886">
    <property type="term" value="C:plasma membrane"/>
    <property type="evidence" value="ECO:0007669"/>
    <property type="project" value="UniProtKB-SubCell"/>
</dbReference>
<dbReference type="KEGG" id="ope:PU634_00505"/>
<accession>A0AA50KNU6</accession>
<evidence type="ECO:0000313" key="4">
    <source>
        <dbReference type="EMBL" id="WMC10879.1"/>
    </source>
</evidence>
<reference evidence="4 5" key="1">
    <citation type="submission" date="2023-02" db="EMBL/GenBank/DDBJ databases">
        <title>Complete genome sequence of a novel bacterium Oceanimonas sp. NTOU-MSR1 isolated from marine coast sediment.</title>
        <authorList>
            <person name="Yang H.-T."/>
            <person name="Chen Y.-L."/>
            <person name="Ho Y.-N."/>
        </authorList>
    </citation>
    <scope>NUCLEOTIDE SEQUENCE [LARGE SCALE GENOMIC DNA]</scope>
    <source>
        <strain evidence="4 5">NTOU-MSR1</strain>
    </source>
</reference>
<keyword evidence="2" id="KW-0812">Transmembrane</keyword>
<feature type="transmembrane region" description="Helical" evidence="2">
    <location>
        <begin position="92"/>
        <end position="112"/>
    </location>
</feature>
<dbReference type="PANTHER" id="PTHR43849:SF2">
    <property type="entry name" value="BLL3936 PROTEIN"/>
    <property type="match status" value="1"/>
</dbReference>
<dbReference type="Proteomes" id="UP001223802">
    <property type="component" value="Chromosome"/>
</dbReference>
<gene>
    <name evidence="4" type="ORF">PU634_00505</name>
</gene>
<protein>
    <submittedName>
        <fullName evidence="4">TRAP transporter permease</fullName>
    </submittedName>
</protein>
<feature type="transmembrane region" description="Helical" evidence="2">
    <location>
        <begin position="396"/>
        <end position="419"/>
    </location>
</feature>
<keyword evidence="1" id="KW-0997">Cell inner membrane</keyword>
<keyword evidence="1" id="KW-0813">Transport</keyword>